<keyword evidence="11" id="KW-1185">Reference proteome</keyword>
<dbReference type="Gene3D" id="6.10.340.10">
    <property type="match status" value="1"/>
</dbReference>
<keyword evidence="4" id="KW-0597">Phosphoprotein</keyword>
<dbReference type="Proteomes" id="UP000190814">
    <property type="component" value="Unassembled WGS sequence"/>
</dbReference>
<evidence type="ECO:0000256" key="1">
    <source>
        <dbReference type="ARBA" id="ARBA00000085"/>
    </source>
</evidence>
<keyword evidence="8" id="KW-0472">Membrane</keyword>
<dbReference type="AlphaFoldDB" id="A0A1T4VN70"/>
<dbReference type="PRINTS" id="PR00344">
    <property type="entry name" value="BCTRLSENSOR"/>
</dbReference>
<feature type="domain" description="Histidine kinase" evidence="9">
    <location>
        <begin position="265"/>
        <end position="482"/>
    </location>
</feature>
<comment type="subcellular location">
    <subcellularLocation>
        <location evidence="2">Membrane</location>
    </subcellularLocation>
</comment>
<dbReference type="EMBL" id="FUXZ01000007">
    <property type="protein sequence ID" value="SKA66308.1"/>
    <property type="molecule type" value="Genomic_DNA"/>
</dbReference>
<dbReference type="GO" id="GO:0000155">
    <property type="term" value="F:phosphorelay sensor kinase activity"/>
    <property type="evidence" value="ECO:0007669"/>
    <property type="project" value="InterPro"/>
</dbReference>
<evidence type="ECO:0000256" key="5">
    <source>
        <dbReference type="ARBA" id="ARBA00022679"/>
    </source>
</evidence>
<dbReference type="SUPFAM" id="SSF47384">
    <property type="entry name" value="Homodimeric domain of signal transducing histidine kinase"/>
    <property type="match status" value="1"/>
</dbReference>
<evidence type="ECO:0000256" key="6">
    <source>
        <dbReference type="ARBA" id="ARBA00022777"/>
    </source>
</evidence>
<sequence length="511" mass="58695">MKEKKFYKLGQKVIKSIYVHNFLIMLAVIFIPLVLLSIFVYTIVESTVVGQKMARIETQNNILRNYILSENYMDSGESIIVDTELSQLSNVYNGRIEIINKNYKIIKDTFVTDEGKFCVTGSVLRALKGEQYSHFDSEKRYMEFAIPLVKVDGNDKSKNNVVGAILVFCQVEDIGDVKDKMVNFIFFFFSVMILVVIGVSVWLSMLEKKRYHKLTKAIDSLGNRDFDTKLNVVDNNEFMIISDKFNKTVESIKRLDESRSQFVSNVSHELKTPITSMKILADSLVGQDNLPIEIYQEFMTDIASEIDRENEIITDLLDMVKMDKKTATLNYSSVDIKELIEQVLKRLTPIASEKNIELVFESFRPVVADIDEVKFGRAISNLVENAIKYNVMDGWVRVTLNSDHKFFYITINDSGIGIPAENIDRIFDRFYRVDKARDRETGGSGLGLSIVKNIIILHEGEIKVYSKEEEGTTFSVRVPLRVLKENENIEDTGFIEIPEEEEDIYDEEEDM</sequence>
<evidence type="ECO:0000256" key="4">
    <source>
        <dbReference type="ARBA" id="ARBA00022553"/>
    </source>
</evidence>
<proteinExistence type="predicted"/>
<name>A0A1T4VN70_9FIRM</name>
<keyword evidence="8" id="KW-0812">Transmembrane</keyword>
<reference evidence="10 11" key="1">
    <citation type="submission" date="2017-02" db="EMBL/GenBank/DDBJ databases">
        <authorList>
            <person name="Peterson S.W."/>
        </authorList>
    </citation>
    <scope>NUCLEOTIDE SEQUENCE [LARGE SCALE GENOMIC DNA]</scope>
    <source>
        <strain evidence="10 11">ATCC 35992</strain>
    </source>
</reference>
<dbReference type="SMART" id="SM00387">
    <property type="entry name" value="HATPase_c"/>
    <property type="match status" value="1"/>
</dbReference>
<keyword evidence="8" id="KW-1133">Transmembrane helix</keyword>
<keyword evidence="6 10" id="KW-0418">Kinase</keyword>
<dbReference type="GO" id="GO:0005886">
    <property type="term" value="C:plasma membrane"/>
    <property type="evidence" value="ECO:0007669"/>
    <property type="project" value="TreeGrafter"/>
</dbReference>
<dbReference type="FunFam" id="3.30.565.10:FF:000006">
    <property type="entry name" value="Sensor histidine kinase WalK"/>
    <property type="match status" value="1"/>
</dbReference>
<protein>
    <recommendedName>
        <fullName evidence="3">histidine kinase</fullName>
        <ecNumber evidence="3">2.7.13.3</ecNumber>
    </recommendedName>
</protein>
<dbReference type="SUPFAM" id="SSF55874">
    <property type="entry name" value="ATPase domain of HSP90 chaperone/DNA topoisomerase II/histidine kinase"/>
    <property type="match status" value="1"/>
</dbReference>
<dbReference type="InterPro" id="IPR004358">
    <property type="entry name" value="Sig_transdc_His_kin-like_C"/>
</dbReference>
<dbReference type="Pfam" id="PF00512">
    <property type="entry name" value="HisKA"/>
    <property type="match status" value="1"/>
</dbReference>
<keyword evidence="5" id="KW-0808">Transferase</keyword>
<dbReference type="GO" id="GO:0016036">
    <property type="term" value="P:cellular response to phosphate starvation"/>
    <property type="evidence" value="ECO:0007669"/>
    <property type="project" value="TreeGrafter"/>
</dbReference>
<dbReference type="PANTHER" id="PTHR45453:SF1">
    <property type="entry name" value="PHOSPHATE REGULON SENSOR PROTEIN PHOR"/>
    <property type="match status" value="1"/>
</dbReference>
<dbReference type="SMART" id="SM00388">
    <property type="entry name" value="HisKA"/>
    <property type="match status" value="1"/>
</dbReference>
<evidence type="ECO:0000256" key="7">
    <source>
        <dbReference type="ARBA" id="ARBA00023012"/>
    </source>
</evidence>
<evidence type="ECO:0000256" key="3">
    <source>
        <dbReference type="ARBA" id="ARBA00012438"/>
    </source>
</evidence>
<evidence type="ECO:0000313" key="10">
    <source>
        <dbReference type="EMBL" id="SKA66308.1"/>
    </source>
</evidence>
<dbReference type="PROSITE" id="PS50109">
    <property type="entry name" value="HIS_KIN"/>
    <property type="match status" value="1"/>
</dbReference>
<keyword evidence="7" id="KW-0902">Two-component regulatory system</keyword>
<evidence type="ECO:0000256" key="2">
    <source>
        <dbReference type="ARBA" id="ARBA00004370"/>
    </source>
</evidence>
<dbReference type="Gene3D" id="3.30.565.10">
    <property type="entry name" value="Histidine kinase-like ATPase, C-terminal domain"/>
    <property type="match status" value="1"/>
</dbReference>
<feature type="transmembrane region" description="Helical" evidence="8">
    <location>
        <begin position="184"/>
        <end position="206"/>
    </location>
</feature>
<comment type="catalytic activity">
    <reaction evidence="1">
        <text>ATP + protein L-histidine = ADP + protein N-phospho-L-histidine.</text>
        <dbReference type="EC" id="2.7.13.3"/>
    </reaction>
</comment>
<dbReference type="InterPro" id="IPR050351">
    <property type="entry name" value="BphY/WalK/GraS-like"/>
</dbReference>
<dbReference type="Gene3D" id="1.10.287.130">
    <property type="match status" value="1"/>
</dbReference>
<dbReference type="InterPro" id="IPR003594">
    <property type="entry name" value="HATPase_dom"/>
</dbReference>
<dbReference type="GO" id="GO:0004721">
    <property type="term" value="F:phosphoprotein phosphatase activity"/>
    <property type="evidence" value="ECO:0007669"/>
    <property type="project" value="TreeGrafter"/>
</dbReference>
<evidence type="ECO:0000313" key="11">
    <source>
        <dbReference type="Proteomes" id="UP000190814"/>
    </source>
</evidence>
<dbReference type="CDD" id="cd00075">
    <property type="entry name" value="HATPase"/>
    <property type="match status" value="1"/>
</dbReference>
<dbReference type="InterPro" id="IPR005467">
    <property type="entry name" value="His_kinase_dom"/>
</dbReference>
<gene>
    <name evidence="10" type="ORF">SAMN02745111_01279</name>
</gene>
<dbReference type="CDD" id="cd00082">
    <property type="entry name" value="HisKA"/>
    <property type="match status" value="1"/>
</dbReference>
<dbReference type="InterPro" id="IPR036890">
    <property type="entry name" value="HATPase_C_sf"/>
</dbReference>
<feature type="transmembrane region" description="Helical" evidence="8">
    <location>
        <begin position="21"/>
        <end position="44"/>
    </location>
</feature>
<dbReference type="Pfam" id="PF02518">
    <property type="entry name" value="HATPase_c"/>
    <property type="match status" value="1"/>
</dbReference>
<evidence type="ECO:0000256" key="8">
    <source>
        <dbReference type="SAM" id="Phobius"/>
    </source>
</evidence>
<organism evidence="10 11">
    <name type="scientific">Eubacterium uniforme</name>
    <dbReference type="NCBI Taxonomy" id="39495"/>
    <lineage>
        <taxon>Bacteria</taxon>
        <taxon>Bacillati</taxon>
        <taxon>Bacillota</taxon>
        <taxon>Clostridia</taxon>
        <taxon>Eubacteriales</taxon>
        <taxon>Eubacteriaceae</taxon>
        <taxon>Eubacterium</taxon>
    </lineage>
</organism>
<dbReference type="STRING" id="39495.SAMN02745111_01279"/>
<accession>A0A1T4VN70</accession>
<dbReference type="EC" id="2.7.13.3" evidence="3"/>
<dbReference type="InterPro" id="IPR036097">
    <property type="entry name" value="HisK_dim/P_sf"/>
</dbReference>
<evidence type="ECO:0000259" key="9">
    <source>
        <dbReference type="PROSITE" id="PS50109"/>
    </source>
</evidence>
<dbReference type="PANTHER" id="PTHR45453">
    <property type="entry name" value="PHOSPHATE REGULON SENSOR PROTEIN PHOR"/>
    <property type="match status" value="1"/>
</dbReference>
<dbReference type="InterPro" id="IPR003661">
    <property type="entry name" value="HisK_dim/P_dom"/>
</dbReference>